<dbReference type="SUPFAM" id="SSF48498">
    <property type="entry name" value="Tetracyclin repressor-like, C-terminal domain"/>
    <property type="match status" value="1"/>
</dbReference>
<gene>
    <name evidence="4" type="ORF">HH308_05870</name>
</gene>
<dbReference type="InterPro" id="IPR050109">
    <property type="entry name" value="HTH-type_TetR-like_transc_reg"/>
</dbReference>
<dbReference type="GO" id="GO:0003700">
    <property type="term" value="F:DNA-binding transcription factor activity"/>
    <property type="evidence" value="ECO:0007669"/>
    <property type="project" value="TreeGrafter"/>
</dbReference>
<comment type="caution">
    <text evidence="4">The sequence shown here is derived from an EMBL/GenBank/DDBJ whole genome shotgun (WGS) entry which is preliminary data.</text>
</comment>
<sequence length="185" mass="20182">MIPMTSTAVSTRDRLLQCAEELLADAPYDAVSVRSICGAAHANVAAVHYHFGTKEDLVVALLNERLAPYWAQPLEALGADPSVTEVVDAILAPFLELNAQPNGRLYLRLLARVVDDADQSSWHGRWFTLDTWSALLTHVDAALARRRWALAFDLLMRSFSRTDAPLSDDAVAALRGFVIAGLSAP</sequence>
<organism evidence="4 5">
    <name type="scientific">Gordonia asplenii</name>
    <dbReference type="NCBI Taxonomy" id="2725283"/>
    <lineage>
        <taxon>Bacteria</taxon>
        <taxon>Bacillati</taxon>
        <taxon>Actinomycetota</taxon>
        <taxon>Actinomycetes</taxon>
        <taxon>Mycobacteriales</taxon>
        <taxon>Gordoniaceae</taxon>
        <taxon>Gordonia</taxon>
    </lineage>
</organism>
<dbReference type="PANTHER" id="PTHR30055:SF235">
    <property type="entry name" value="TRANSCRIPTIONAL REGULATORY PROTEIN"/>
    <property type="match status" value="1"/>
</dbReference>
<dbReference type="EMBL" id="JABBNB010000005">
    <property type="protein sequence ID" value="NMO00741.1"/>
    <property type="molecule type" value="Genomic_DNA"/>
</dbReference>
<feature type="domain" description="HTH tetR-type" evidence="3">
    <location>
        <begin position="9"/>
        <end position="69"/>
    </location>
</feature>
<evidence type="ECO:0000256" key="1">
    <source>
        <dbReference type="ARBA" id="ARBA00023125"/>
    </source>
</evidence>
<dbReference type="InterPro" id="IPR009057">
    <property type="entry name" value="Homeodomain-like_sf"/>
</dbReference>
<keyword evidence="5" id="KW-1185">Reference proteome</keyword>
<reference evidence="4 5" key="1">
    <citation type="submission" date="2020-04" db="EMBL/GenBank/DDBJ databases">
        <title>Gordonia sp. nov. TBRC 11910.</title>
        <authorList>
            <person name="Suriyachadkun C."/>
        </authorList>
    </citation>
    <scope>NUCLEOTIDE SEQUENCE [LARGE SCALE GENOMIC DNA]</scope>
    <source>
        <strain evidence="4 5">TBRC 11910</strain>
    </source>
</reference>
<evidence type="ECO:0000259" key="3">
    <source>
        <dbReference type="PROSITE" id="PS50977"/>
    </source>
</evidence>
<evidence type="ECO:0000313" key="5">
    <source>
        <dbReference type="Proteomes" id="UP000550729"/>
    </source>
</evidence>
<dbReference type="Gene3D" id="1.10.357.10">
    <property type="entry name" value="Tetracycline Repressor, domain 2"/>
    <property type="match status" value="1"/>
</dbReference>
<dbReference type="Pfam" id="PF00440">
    <property type="entry name" value="TetR_N"/>
    <property type="match status" value="1"/>
</dbReference>
<feature type="DNA-binding region" description="H-T-H motif" evidence="2">
    <location>
        <begin position="32"/>
        <end position="51"/>
    </location>
</feature>
<evidence type="ECO:0000313" key="4">
    <source>
        <dbReference type="EMBL" id="NMO00741.1"/>
    </source>
</evidence>
<keyword evidence="1 2" id="KW-0238">DNA-binding</keyword>
<dbReference type="Proteomes" id="UP000550729">
    <property type="component" value="Unassembled WGS sequence"/>
</dbReference>
<dbReference type="InterPro" id="IPR036271">
    <property type="entry name" value="Tet_transcr_reg_TetR-rel_C_sf"/>
</dbReference>
<dbReference type="GO" id="GO:0000976">
    <property type="term" value="F:transcription cis-regulatory region binding"/>
    <property type="evidence" value="ECO:0007669"/>
    <property type="project" value="TreeGrafter"/>
</dbReference>
<dbReference type="AlphaFoldDB" id="A0A848KX27"/>
<dbReference type="PANTHER" id="PTHR30055">
    <property type="entry name" value="HTH-TYPE TRANSCRIPTIONAL REGULATOR RUTR"/>
    <property type="match status" value="1"/>
</dbReference>
<dbReference type="InterPro" id="IPR001647">
    <property type="entry name" value="HTH_TetR"/>
</dbReference>
<dbReference type="PROSITE" id="PS50977">
    <property type="entry name" value="HTH_TETR_2"/>
    <property type="match status" value="1"/>
</dbReference>
<name>A0A848KX27_9ACTN</name>
<dbReference type="SUPFAM" id="SSF46689">
    <property type="entry name" value="Homeodomain-like"/>
    <property type="match status" value="1"/>
</dbReference>
<accession>A0A848KX27</accession>
<protein>
    <submittedName>
        <fullName evidence="4">TetR/AcrR family transcriptional regulator</fullName>
    </submittedName>
</protein>
<evidence type="ECO:0000256" key="2">
    <source>
        <dbReference type="PROSITE-ProRule" id="PRU00335"/>
    </source>
</evidence>
<proteinExistence type="predicted"/>